<dbReference type="PANTHER" id="PTHR48051:SF1">
    <property type="entry name" value="RAS SUPPRESSOR PROTEIN 1"/>
    <property type="match status" value="1"/>
</dbReference>
<organism evidence="4 5">
    <name type="scientific">Rheinheimera baltica</name>
    <dbReference type="NCBI Taxonomy" id="67576"/>
    <lineage>
        <taxon>Bacteria</taxon>
        <taxon>Pseudomonadati</taxon>
        <taxon>Pseudomonadota</taxon>
        <taxon>Gammaproteobacteria</taxon>
        <taxon>Chromatiales</taxon>
        <taxon>Chromatiaceae</taxon>
        <taxon>Rheinheimera</taxon>
    </lineage>
</organism>
<keyword evidence="2" id="KW-0677">Repeat</keyword>
<feature type="signal peptide" evidence="3">
    <location>
        <begin position="1"/>
        <end position="21"/>
    </location>
</feature>
<evidence type="ECO:0000313" key="4">
    <source>
        <dbReference type="EMBL" id="MDP5137886.1"/>
    </source>
</evidence>
<dbReference type="PANTHER" id="PTHR48051">
    <property type="match status" value="1"/>
</dbReference>
<dbReference type="SUPFAM" id="SSF52058">
    <property type="entry name" value="L domain-like"/>
    <property type="match status" value="1"/>
</dbReference>
<dbReference type="InterPro" id="IPR032675">
    <property type="entry name" value="LRR_dom_sf"/>
</dbReference>
<evidence type="ECO:0000256" key="3">
    <source>
        <dbReference type="SAM" id="SignalP"/>
    </source>
</evidence>
<comment type="caution">
    <text evidence="4">The sequence shown here is derived from an EMBL/GenBank/DDBJ whole genome shotgun (WGS) entry which is preliminary data.</text>
</comment>
<evidence type="ECO:0000313" key="5">
    <source>
        <dbReference type="Proteomes" id="UP001231109"/>
    </source>
</evidence>
<evidence type="ECO:0000256" key="1">
    <source>
        <dbReference type="ARBA" id="ARBA00022614"/>
    </source>
</evidence>
<dbReference type="InterPro" id="IPR001611">
    <property type="entry name" value="Leu-rich_rpt"/>
</dbReference>
<dbReference type="EMBL" id="JAPJDZ010000074">
    <property type="protein sequence ID" value="MDP5137886.1"/>
    <property type="molecule type" value="Genomic_DNA"/>
</dbReference>
<dbReference type="RefSeq" id="WP_305977086.1">
    <property type="nucleotide sequence ID" value="NZ_JAPJDZ010000074.1"/>
</dbReference>
<sequence length="1053" mass="118017">MRLLHRLLVIATFSIVNPSNASVHPIAAEPFLNVNKQPTFADAISLPIANQNANYSGTYLFHHARAERNNLNRSRLTLNQNDGMVWYPFGSSVVNLSTDSQGFLTLSLQQPLMEKEVRTTVAEKYARLHLYINKLKFYPEELTNEHIEFRVLIQYKYVYPDGESDDGTFWMSDTYLGVNVANQLSLVNILPLNKRFNIPLEQKSTTTVDYGDGITGPVYVTNDSYFVTLDNKTATNGSGLWQYLSVSGSGQQQLQTENVDVEFNDDGSATFTGQSGLTAKVNAYVRQGDNTPLLSTVFYQIGTPFNEYKFAAESHFAIKNPELVHQIPGIYLVKYNTAEFSSDGDYYYWIELNDDGTAVLAQPLTFPNDGTPPPIKVTPYRWAYTETDQGTAVELRHYSYRETLGRSGTCIPEQFYPPQNSDCVVSQSQYLDFYDSENLHGEVVINAEQRLVEYGNHYQAQNSNQDVISAISVGTRYFYPLAQRPFPLPEHPVNDNFSAAIALQNQPGRITATTVDATPEAGEPCHRMFNCNTGSVWYRYTAQRTGTLRLEASAPLVTPHFQAYTGTVISNLTPLSEPVNYYNRVAWQAEIEAGTTVHIAVAQNVDQTSEFNLIWEFSAANSTAIADVPLLDNTLKQCVLDTGVSYAEEITEFKCYGVVDPTGLEYFVNLKRLWLIGRYFGPNDRRVLRDLTAVTQLTNLSELYLYENELTDSTLASLSSLKFNKAHYFAHLTLSKNQLTKDAIPTIVQILNSALRISLNLEENKFTHFEGLEQLSTINNLYLGKNPISNVPATVNLLYNAPALTFLSLRMLNLQNLDNITLPANLRTLDLSENPISALAAIVDTISSTAITDIALTHTNISDASALSRLNLSSLQIDYSNVSDLSFLANMNTLRYLGIDHTNVTSLKPLLNLLNLGIVSMEKNPQFTCSEIINFQNSRPDVLLGSNELDGFCRFHSGNSFRLTKVRGNYDVSHVEFSAWDGIDYSQYGSISWENGVLTFIPHPGVTGPVTLKIVVTTVEGYRFEYSLRFNIEPIIQSKRRSLPKWLYLMGNN</sequence>
<name>A0ABT9I3E3_9GAMM</name>
<dbReference type="Proteomes" id="UP001231109">
    <property type="component" value="Unassembled WGS sequence"/>
</dbReference>
<dbReference type="InterPro" id="IPR050216">
    <property type="entry name" value="LRR_domain-containing"/>
</dbReference>
<keyword evidence="3" id="KW-0732">Signal</keyword>
<keyword evidence="5" id="KW-1185">Reference proteome</keyword>
<proteinExistence type="predicted"/>
<protein>
    <recommendedName>
        <fullName evidence="6">Internalin</fullName>
    </recommendedName>
</protein>
<accession>A0ABT9I3E3</accession>
<dbReference type="Gene3D" id="3.80.10.10">
    <property type="entry name" value="Ribonuclease Inhibitor"/>
    <property type="match status" value="1"/>
</dbReference>
<gene>
    <name evidence="4" type="ORF">ORJ04_18190</name>
</gene>
<keyword evidence="1" id="KW-0433">Leucine-rich repeat</keyword>
<evidence type="ECO:0000256" key="2">
    <source>
        <dbReference type="ARBA" id="ARBA00022737"/>
    </source>
</evidence>
<evidence type="ECO:0008006" key="6">
    <source>
        <dbReference type="Google" id="ProtNLM"/>
    </source>
</evidence>
<dbReference type="PROSITE" id="PS51450">
    <property type="entry name" value="LRR"/>
    <property type="match status" value="1"/>
</dbReference>
<reference evidence="4 5" key="1">
    <citation type="submission" date="2022-11" db="EMBL/GenBank/DDBJ databases">
        <title>Viruses from the air-sea interface of a natural surface slick.</title>
        <authorList>
            <person name="Rahlff J."/>
            <person name="Holmfeldt K."/>
        </authorList>
    </citation>
    <scope>NUCLEOTIDE SEQUENCE [LARGE SCALE GENOMIC DNA]</scope>
    <source>
        <strain evidence="4 5">SMS4</strain>
    </source>
</reference>
<feature type="chain" id="PRO_5046981963" description="Internalin" evidence="3">
    <location>
        <begin position="22"/>
        <end position="1053"/>
    </location>
</feature>